<feature type="transmembrane region" description="Helical" evidence="8">
    <location>
        <begin position="78"/>
        <end position="95"/>
    </location>
</feature>
<keyword evidence="7 8" id="KW-0472">Membrane</keyword>
<dbReference type="PANTHER" id="PTHR23522:SF10">
    <property type="entry name" value="3-PHENYLPROPIONIC ACID TRANSPORTER-RELATED"/>
    <property type="match status" value="1"/>
</dbReference>
<feature type="transmembrane region" description="Helical" evidence="8">
    <location>
        <begin position="143"/>
        <end position="160"/>
    </location>
</feature>
<evidence type="ECO:0000256" key="2">
    <source>
        <dbReference type="ARBA" id="ARBA00022448"/>
    </source>
</evidence>
<evidence type="ECO:0000259" key="9">
    <source>
        <dbReference type="Pfam" id="PF12832"/>
    </source>
</evidence>
<dbReference type="AlphaFoldDB" id="A0A1B1N427"/>
<dbReference type="SUPFAM" id="SSF103473">
    <property type="entry name" value="MFS general substrate transporter"/>
    <property type="match status" value="1"/>
</dbReference>
<dbReference type="Pfam" id="PF12832">
    <property type="entry name" value="MFS_1_like"/>
    <property type="match status" value="1"/>
</dbReference>
<dbReference type="Gene3D" id="1.20.1250.20">
    <property type="entry name" value="MFS general substrate transporter like domains"/>
    <property type="match status" value="2"/>
</dbReference>
<evidence type="ECO:0000256" key="8">
    <source>
        <dbReference type="SAM" id="Phobius"/>
    </source>
</evidence>
<dbReference type="Proteomes" id="UP000092573">
    <property type="component" value="Chromosome"/>
</dbReference>
<dbReference type="GO" id="GO:0005886">
    <property type="term" value="C:plasma membrane"/>
    <property type="evidence" value="ECO:0007669"/>
    <property type="project" value="UniProtKB-SubCell"/>
</dbReference>
<feature type="transmembrane region" description="Helical" evidence="8">
    <location>
        <begin position="250"/>
        <end position="271"/>
    </location>
</feature>
<evidence type="ECO:0000313" key="11">
    <source>
        <dbReference type="Proteomes" id="UP000092573"/>
    </source>
</evidence>
<dbReference type="STRING" id="1462996.AWM70_17600"/>
<keyword evidence="6 8" id="KW-1133">Transmembrane helix</keyword>
<feature type="transmembrane region" description="Helical" evidence="8">
    <location>
        <begin position="166"/>
        <end position="188"/>
    </location>
</feature>
<evidence type="ECO:0000256" key="5">
    <source>
        <dbReference type="ARBA" id="ARBA00022692"/>
    </source>
</evidence>
<feature type="transmembrane region" description="Helical" evidence="8">
    <location>
        <begin position="46"/>
        <end position="66"/>
    </location>
</feature>
<proteinExistence type="predicted"/>
<feature type="transmembrane region" description="Helical" evidence="8">
    <location>
        <begin position="278"/>
        <end position="295"/>
    </location>
</feature>
<feature type="transmembrane region" description="Helical" evidence="8">
    <location>
        <begin position="369"/>
        <end position="393"/>
    </location>
</feature>
<feature type="transmembrane region" description="Helical" evidence="8">
    <location>
        <begin position="301"/>
        <end position="322"/>
    </location>
</feature>
<reference evidence="10 11" key="1">
    <citation type="submission" date="2016-01" db="EMBL/GenBank/DDBJ databases">
        <title>Complete Genome Sequence of Paenibacillus yonginensis DCY84, a novel Plant Growth-Promoting Bacteria with Elicitation of Induced Systemic Resistance.</title>
        <authorList>
            <person name="Kim Y.J."/>
            <person name="Yang D.C."/>
            <person name="Sukweenadhi J."/>
        </authorList>
    </citation>
    <scope>NUCLEOTIDE SEQUENCE [LARGE SCALE GENOMIC DNA]</scope>
    <source>
        <strain evidence="10 11">DCY84</strain>
    </source>
</reference>
<name>A0A1B1N427_9BACL</name>
<protein>
    <recommendedName>
        <fullName evidence="9">Major facilitator superfamily associated domain-containing protein</fullName>
    </recommendedName>
</protein>
<evidence type="ECO:0000256" key="6">
    <source>
        <dbReference type="ARBA" id="ARBA00022989"/>
    </source>
</evidence>
<evidence type="ECO:0000313" key="10">
    <source>
        <dbReference type="EMBL" id="ANS76174.1"/>
    </source>
</evidence>
<comment type="subcellular location">
    <subcellularLocation>
        <location evidence="1">Cell inner membrane</location>
        <topology evidence="1">Multi-pass membrane protein</topology>
    </subcellularLocation>
</comment>
<keyword evidence="5 8" id="KW-0812">Transmembrane</keyword>
<dbReference type="KEGG" id="pyg:AWM70_17600"/>
<evidence type="ECO:0000256" key="1">
    <source>
        <dbReference type="ARBA" id="ARBA00004429"/>
    </source>
</evidence>
<evidence type="ECO:0000256" key="3">
    <source>
        <dbReference type="ARBA" id="ARBA00022475"/>
    </source>
</evidence>
<dbReference type="PANTHER" id="PTHR23522">
    <property type="entry name" value="BLL5896 PROTEIN"/>
    <property type="match status" value="1"/>
</dbReference>
<evidence type="ECO:0000256" key="4">
    <source>
        <dbReference type="ARBA" id="ARBA00022519"/>
    </source>
</evidence>
<keyword evidence="11" id="KW-1185">Reference proteome</keyword>
<feature type="transmembrane region" description="Helical" evidence="8">
    <location>
        <begin position="209"/>
        <end position="230"/>
    </location>
</feature>
<keyword evidence="3" id="KW-1003">Cell membrane</keyword>
<sequence length="405" mass="44787">MVHKDSGSQASLSLHLLNFFVYGIASIFTSYLQIYYMSAGLDKLQIGELLAAGPLVSVAAHAFWNYCRSRQLSTRNTLILLLIGILLSVQLLLWVETYRWIVWGSLILFFFLSPLLTMNHTFTLEKLGESSRELKQSYPASRLWASLGWAILPFSLSYTLNDGIFHRLPIIILVTLFAAAAIVFGLSFPSVRQLDPTPPLTGRQITGVLLNKYFMAFLLLGMLITIPFAVNQLFMPLFMTDLGGSVLDVSLAIFAATILEAVIFYGLARWIKRQMSRLLLVLTAVSLLSTLRWNLMAGATLPVHVILIGLLNAATLGGFFLVGTRLTSLFLPKPFRSAGQTLCVLCWSGMSAVIAGLMGGWLFQNFGSVILYKTLVSMALCGTIGLGLLWAYIHRNGYAPSKYYS</sequence>
<evidence type="ECO:0000256" key="7">
    <source>
        <dbReference type="ARBA" id="ARBA00023136"/>
    </source>
</evidence>
<feature type="transmembrane region" description="Helical" evidence="8">
    <location>
        <begin position="342"/>
        <end position="363"/>
    </location>
</feature>
<keyword evidence="4" id="KW-0997">Cell inner membrane</keyword>
<organism evidence="10 11">
    <name type="scientific">Paenibacillus yonginensis</name>
    <dbReference type="NCBI Taxonomy" id="1462996"/>
    <lineage>
        <taxon>Bacteria</taxon>
        <taxon>Bacillati</taxon>
        <taxon>Bacillota</taxon>
        <taxon>Bacilli</taxon>
        <taxon>Bacillales</taxon>
        <taxon>Paenibacillaceae</taxon>
        <taxon>Paenibacillus</taxon>
    </lineage>
</organism>
<dbReference type="EMBL" id="CP014167">
    <property type="protein sequence ID" value="ANS76174.1"/>
    <property type="molecule type" value="Genomic_DNA"/>
</dbReference>
<feature type="transmembrane region" description="Helical" evidence="8">
    <location>
        <begin position="101"/>
        <end position="122"/>
    </location>
</feature>
<accession>A0A1B1N427</accession>
<dbReference type="InterPro" id="IPR036259">
    <property type="entry name" value="MFS_trans_sf"/>
</dbReference>
<feature type="domain" description="Major facilitator superfamily associated" evidence="9">
    <location>
        <begin position="13"/>
        <end position="373"/>
    </location>
</feature>
<dbReference type="InterPro" id="IPR024989">
    <property type="entry name" value="MFS_assoc_dom"/>
</dbReference>
<gene>
    <name evidence="10" type="ORF">AWM70_17600</name>
</gene>
<keyword evidence="2" id="KW-0813">Transport</keyword>
<feature type="transmembrane region" description="Helical" evidence="8">
    <location>
        <begin position="12"/>
        <end position="34"/>
    </location>
</feature>